<protein>
    <submittedName>
        <fullName evidence="1">Uncharacterized protein</fullName>
    </submittedName>
</protein>
<evidence type="ECO:0000313" key="2">
    <source>
        <dbReference type="Proteomes" id="UP000003100"/>
    </source>
</evidence>
<gene>
    <name evidence="1" type="ORF">RUMHYD_02152</name>
</gene>
<organism evidence="1 2">
    <name type="scientific">Blautia hydrogenotrophica (strain DSM 10507 / JCM 14656 / S5a33)</name>
    <name type="common">Ruminococcus hydrogenotrophicus</name>
    <dbReference type="NCBI Taxonomy" id="476272"/>
    <lineage>
        <taxon>Bacteria</taxon>
        <taxon>Bacillati</taxon>
        <taxon>Bacillota</taxon>
        <taxon>Clostridia</taxon>
        <taxon>Lachnospirales</taxon>
        <taxon>Lachnospiraceae</taxon>
        <taxon>Blautia</taxon>
    </lineage>
</organism>
<reference evidence="1 2" key="2">
    <citation type="submission" date="2009-02" db="EMBL/GenBank/DDBJ databases">
        <title>Draft genome sequence of Blautia hydrogenotrophica DSM 10507 (Ruminococcus hydrogenotrophicus DSM 10507).</title>
        <authorList>
            <person name="Sudarsanam P."/>
            <person name="Ley R."/>
            <person name="Guruge J."/>
            <person name="Turnbaugh P.J."/>
            <person name="Mahowald M."/>
            <person name="Liep D."/>
            <person name="Gordon J."/>
        </authorList>
    </citation>
    <scope>NUCLEOTIDE SEQUENCE [LARGE SCALE GENOMIC DNA]</scope>
    <source>
        <strain evidence="2">DSM 10507 / JCM 14656 / S5a33</strain>
    </source>
</reference>
<dbReference type="EMBL" id="ACBZ01000115">
    <property type="protein sequence ID" value="EEG48934.1"/>
    <property type="molecule type" value="Genomic_DNA"/>
</dbReference>
<comment type="caution">
    <text evidence="1">The sequence shown here is derived from an EMBL/GenBank/DDBJ whole genome shotgun (WGS) entry which is preliminary data.</text>
</comment>
<dbReference type="AlphaFoldDB" id="C0CMR4"/>
<dbReference type="Proteomes" id="UP000003100">
    <property type="component" value="Unassembled WGS sequence"/>
</dbReference>
<proteinExistence type="predicted"/>
<keyword evidence="2" id="KW-1185">Reference proteome</keyword>
<sequence length="39" mass="4282">MTAVVPYFFVSSIILHSSVCIPSSRTFCIIGDSKVFPMT</sequence>
<reference evidence="1 2" key="1">
    <citation type="submission" date="2009-01" db="EMBL/GenBank/DDBJ databases">
        <authorList>
            <person name="Fulton L."/>
            <person name="Clifton S."/>
            <person name="Fulton B."/>
            <person name="Xu J."/>
            <person name="Minx P."/>
            <person name="Pepin K.H."/>
            <person name="Johnson M."/>
            <person name="Bhonagiri V."/>
            <person name="Nash W.E."/>
            <person name="Mardis E.R."/>
            <person name="Wilson R.K."/>
        </authorList>
    </citation>
    <scope>NUCLEOTIDE SEQUENCE [LARGE SCALE GENOMIC DNA]</scope>
    <source>
        <strain evidence="2">DSM 10507 / JCM 14656 / S5a33</strain>
    </source>
</reference>
<evidence type="ECO:0000313" key="1">
    <source>
        <dbReference type="EMBL" id="EEG48934.1"/>
    </source>
</evidence>
<accession>C0CMR4</accession>
<name>C0CMR4_BLAHS</name>
<dbReference type="HOGENOM" id="CLU_3305565_0_0_9"/>